<sequence length="105" mass="11892">MALKIRNGDTVVIISGKDKNKIGKVKCILKKRNKIIVEGVNIIYKHQKSIPDQNQYGGIIKKESPIHISNVAIVNSKSNKPDRVGFKFITNKKVRFLKSDHQVIK</sequence>
<dbReference type="HAMAP" id="MF_01326_B">
    <property type="entry name" value="Ribosomal_uL24_B"/>
    <property type="match status" value="1"/>
</dbReference>
<keyword evidence="3 8" id="KW-0694">RNA-binding</keyword>
<dbReference type="GO" id="GO:0005840">
    <property type="term" value="C:ribosome"/>
    <property type="evidence" value="ECO:0007669"/>
    <property type="project" value="UniProtKB-KW"/>
</dbReference>
<dbReference type="GO" id="GO:0005829">
    <property type="term" value="C:cytosol"/>
    <property type="evidence" value="ECO:0007669"/>
    <property type="project" value="UniProtKB-ARBA"/>
</dbReference>
<dbReference type="Pfam" id="PF17136">
    <property type="entry name" value="ribosomal_L24"/>
    <property type="match status" value="1"/>
</dbReference>
<dbReference type="RefSeq" id="WP_158352180.1">
    <property type="nucleotide sequence ID" value="NZ_CP032998.1"/>
</dbReference>
<evidence type="ECO:0000256" key="6">
    <source>
        <dbReference type="ARBA" id="ARBA00035206"/>
    </source>
</evidence>
<keyword evidence="12" id="KW-1185">Reference proteome</keyword>
<dbReference type="GO" id="GO:0003735">
    <property type="term" value="F:structural constituent of ribosome"/>
    <property type="evidence" value="ECO:0007669"/>
    <property type="project" value="InterPro"/>
</dbReference>
<keyword evidence="4 8" id="KW-0689">Ribosomal protein</keyword>
<comment type="function">
    <text evidence="8">One of two assembly initiator proteins, it binds directly to the 5'-end of the 23S rRNA, where it nucleates assembly of the 50S subunit.</text>
</comment>
<evidence type="ECO:0000256" key="4">
    <source>
        <dbReference type="ARBA" id="ARBA00022980"/>
    </source>
</evidence>
<dbReference type="InterPro" id="IPR005824">
    <property type="entry name" value="KOW"/>
</dbReference>
<dbReference type="PANTHER" id="PTHR12903">
    <property type="entry name" value="MITOCHONDRIAL RIBOSOMAL PROTEIN L24"/>
    <property type="match status" value="1"/>
</dbReference>
<dbReference type="InterPro" id="IPR014722">
    <property type="entry name" value="Rib_uL2_dom2"/>
</dbReference>
<dbReference type="PROSITE" id="PS01108">
    <property type="entry name" value="RIBOSOMAL_L24"/>
    <property type="match status" value="1"/>
</dbReference>
<proteinExistence type="inferred from homology"/>
<dbReference type="GO" id="GO:1990904">
    <property type="term" value="C:ribonucleoprotein complex"/>
    <property type="evidence" value="ECO:0007669"/>
    <property type="project" value="UniProtKB-KW"/>
</dbReference>
<dbReference type="InterPro" id="IPR057264">
    <property type="entry name" value="Ribosomal_uL24_C"/>
</dbReference>
<evidence type="ECO:0000313" key="12">
    <source>
        <dbReference type="Proteomes" id="UP000298636"/>
    </source>
</evidence>
<feature type="domain" description="KOW" evidence="10">
    <location>
        <begin position="4"/>
        <end position="31"/>
    </location>
</feature>
<dbReference type="SMART" id="SM00739">
    <property type="entry name" value="KOW"/>
    <property type="match status" value="1"/>
</dbReference>
<evidence type="ECO:0000256" key="8">
    <source>
        <dbReference type="HAMAP-Rule" id="MF_01326"/>
    </source>
</evidence>
<dbReference type="SUPFAM" id="SSF50104">
    <property type="entry name" value="Translation proteins SH3-like domain"/>
    <property type="match status" value="1"/>
</dbReference>
<keyword evidence="5 8" id="KW-0687">Ribonucleoprotein</keyword>
<dbReference type="AlphaFoldDB" id="A0A4D6Y921"/>
<dbReference type="FunFam" id="2.30.30.30:FF:000004">
    <property type="entry name" value="50S ribosomal protein L24"/>
    <property type="match status" value="1"/>
</dbReference>
<evidence type="ECO:0000256" key="5">
    <source>
        <dbReference type="ARBA" id="ARBA00023274"/>
    </source>
</evidence>
<dbReference type="Pfam" id="PF00467">
    <property type="entry name" value="KOW"/>
    <property type="match status" value="1"/>
</dbReference>
<dbReference type="CDD" id="cd06089">
    <property type="entry name" value="KOW_RPL26"/>
    <property type="match status" value="1"/>
</dbReference>
<dbReference type="Gene3D" id="2.30.30.30">
    <property type="match status" value="1"/>
</dbReference>
<comment type="function">
    <text evidence="7 8">One of the proteins that surrounds the polypeptide exit tunnel on the outside of the subunit.</text>
</comment>
<dbReference type="NCBIfam" id="TIGR01079">
    <property type="entry name" value="rplX_bact"/>
    <property type="match status" value="1"/>
</dbReference>
<keyword evidence="2 8" id="KW-0699">rRNA-binding</keyword>
<reference evidence="11 12" key="1">
    <citation type="submission" date="2018-10" db="EMBL/GenBank/DDBJ databases">
        <title>Comparative functional genomics of the obligate endosymbiont Buchnera aphidicola.</title>
        <authorList>
            <person name="Chong R.A."/>
        </authorList>
    </citation>
    <scope>NUCLEOTIDE SEQUENCE [LARGE SCALE GENOMIC DNA]</scope>
    <source>
        <strain evidence="11 12">Ssp</strain>
    </source>
</reference>
<evidence type="ECO:0000256" key="2">
    <source>
        <dbReference type="ARBA" id="ARBA00022730"/>
    </source>
</evidence>
<dbReference type="EMBL" id="CP032998">
    <property type="protein sequence ID" value="QCI26476.1"/>
    <property type="molecule type" value="Genomic_DNA"/>
</dbReference>
<evidence type="ECO:0000256" key="1">
    <source>
        <dbReference type="ARBA" id="ARBA00010618"/>
    </source>
</evidence>
<dbReference type="OrthoDB" id="9807419at2"/>
<evidence type="ECO:0000256" key="9">
    <source>
        <dbReference type="RuleBase" id="RU003477"/>
    </source>
</evidence>
<dbReference type="InterPro" id="IPR005825">
    <property type="entry name" value="Ribosomal_uL24_CS"/>
</dbReference>
<dbReference type="InterPro" id="IPR041988">
    <property type="entry name" value="Ribosomal_uL24_KOW"/>
</dbReference>
<evidence type="ECO:0000256" key="7">
    <source>
        <dbReference type="ARBA" id="ARBA00058688"/>
    </source>
</evidence>
<accession>A0A4D6Y921</accession>
<dbReference type="GO" id="GO:0006412">
    <property type="term" value="P:translation"/>
    <property type="evidence" value="ECO:0007669"/>
    <property type="project" value="UniProtKB-UniRule"/>
</dbReference>
<organism evidence="11 12">
    <name type="scientific">Buchnera aphidicola</name>
    <name type="common">Stegophylla sp.</name>
    <dbReference type="NCBI Taxonomy" id="2315800"/>
    <lineage>
        <taxon>Bacteria</taxon>
        <taxon>Pseudomonadati</taxon>
        <taxon>Pseudomonadota</taxon>
        <taxon>Gammaproteobacteria</taxon>
        <taxon>Enterobacterales</taxon>
        <taxon>Erwiniaceae</taxon>
        <taxon>Buchnera</taxon>
    </lineage>
</organism>
<protein>
    <recommendedName>
        <fullName evidence="6 8">Large ribosomal subunit protein uL24</fullName>
    </recommendedName>
</protein>
<gene>
    <name evidence="8" type="primary">rplX</name>
    <name evidence="11" type="ORF">D9V79_01605</name>
</gene>
<evidence type="ECO:0000313" key="11">
    <source>
        <dbReference type="EMBL" id="QCI26476.1"/>
    </source>
</evidence>
<comment type="subunit">
    <text evidence="8">Part of the 50S ribosomal subunit.</text>
</comment>
<dbReference type="InterPro" id="IPR003256">
    <property type="entry name" value="Ribosomal_uL24"/>
</dbReference>
<evidence type="ECO:0000259" key="10">
    <source>
        <dbReference type="SMART" id="SM00739"/>
    </source>
</evidence>
<dbReference type="InterPro" id="IPR008991">
    <property type="entry name" value="Translation_prot_SH3-like_sf"/>
</dbReference>
<evidence type="ECO:0000256" key="3">
    <source>
        <dbReference type="ARBA" id="ARBA00022884"/>
    </source>
</evidence>
<dbReference type="GO" id="GO:0019843">
    <property type="term" value="F:rRNA binding"/>
    <property type="evidence" value="ECO:0007669"/>
    <property type="project" value="UniProtKB-UniRule"/>
</dbReference>
<dbReference type="Proteomes" id="UP000298636">
    <property type="component" value="Chromosome"/>
</dbReference>
<name>A0A4D6Y921_9GAMM</name>
<comment type="similarity">
    <text evidence="1 8 9">Belongs to the universal ribosomal protein uL24 family.</text>
</comment>